<dbReference type="InterPro" id="IPR004805">
    <property type="entry name" value="DnaE2/DnaE/PolC"/>
</dbReference>
<dbReference type="SMART" id="SM00481">
    <property type="entry name" value="POLIIIAc"/>
    <property type="match status" value="1"/>
</dbReference>
<dbReference type="SUPFAM" id="SSF47781">
    <property type="entry name" value="RuvA domain 2-like"/>
    <property type="match status" value="1"/>
</dbReference>
<dbReference type="Gene3D" id="3.20.20.140">
    <property type="entry name" value="Metal-dependent hydrolases"/>
    <property type="match status" value="1"/>
</dbReference>
<comment type="subcellular location">
    <subcellularLocation>
        <location evidence="7">Cytoplasm</location>
    </subcellularLocation>
</comment>
<dbReference type="PANTHER" id="PTHR32294:SF5">
    <property type="entry name" value="DNA POLYMERASE III POLC-TYPE"/>
    <property type="match status" value="1"/>
</dbReference>
<evidence type="ECO:0000256" key="5">
    <source>
        <dbReference type="ARBA" id="ARBA00022932"/>
    </source>
</evidence>
<evidence type="ECO:0000313" key="10">
    <source>
        <dbReference type="Proteomes" id="UP000186777"/>
    </source>
</evidence>
<comment type="catalytic activity">
    <reaction evidence="6 7">
        <text>DNA(n) + a 2'-deoxyribonucleoside 5'-triphosphate = DNA(n+1) + diphosphate</text>
        <dbReference type="Rhea" id="RHEA:22508"/>
        <dbReference type="Rhea" id="RHEA-COMP:17339"/>
        <dbReference type="Rhea" id="RHEA-COMP:17340"/>
        <dbReference type="ChEBI" id="CHEBI:33019"/>
        <dbReference type="ChEBI" id="CHEBI:61560"/>
        <dbReference type="ChEBI" id="CHEBI:173112"/>
        <dbReference type="EC" id="2.7.7.7"/>
    </reaction>
</comment>
<dbReference type="InterPro" id="IPR040982">
    <property type="entry name" value="DNA_pol3_finger"/>
</dbReference>
<sequence length="1241" mass="139288">MNKKYCLIPDEEKFYSFLASLTFSPVELMQLKLMHINQICVDESACQWEVHFSCAAHLTGGLLQKAAQQLAAAFSLQSVDMICDGDGSKCQMMQREPQAEVEITDCTGEPLPEEIPLPPEPPDIEIGETLPPEPPCETSYNNPEEDPEYLQAMAALYGEKKADGQLWGKKIKGTPRKLDTVTEEERNVVIEGTFVKSLDKDGALQTFIDKETRVGSIVLTFNVSDDTGGIFVKLRFDKRDGGDPRKECNEFKNLLKPGMRLRLQGDVAPDRFAFDEMCMVPRGIMKLDAKEERMDNAEVKRVELHCHTKMSKLDGLTPMEGLVKQAIRWGHKALAITDHGVVQAFPFCFDAAEGSDLKLIFGMEGYLISDRKTKDDAIDTENPDAATKGKSKISSHHIIILAKNEVGLRNLYQLVTISHLRYLNKRPLLPRAVIEEHREGLILGSACEAGELYRAVRLGASDEELEEIAGFYDYLEIQPTGNNQFLVRENYCTEEDLREHNRKIYELGKRLGKLTVATCDVHFLNPEDAQLRAILQAGQGYKDADLQPPLYLHTTEEMLEEFSYLGEDAAYEVVVTNTNKIADMIERIKPVPDRDQLYSPSIPGAEDAVRDLSYAKAHEWYGEKLPQIVEDRLKMELDAIIGHGFSVLYYIAHKLVKHSIDRGYLVGSRGSVGSSFVATMLDITEVNALKPHYRCPHCRHSEFFMNNEVDSGFDLPPKDCPECGTRMLRDGHDIPFAVFLGFHGDKVPDIDLNFSGGIDPDDPSAMSDQSVAHKYTEELFGRDNVCRAGTIATIANKTAIGFIRKYYEAKNLHVHPAHVAALVEGFAGIKRTTGQHPGGIMVVPRNMDIHYITPMNRPADDKDGTTITTHYDYHSINDRLVKLDILGHDDPMVLKMLEKYLQEDVDPNFDPKKIPVGDEETMRIFQDTSSLGVTPEQIDSAVGTFGIPECGTKFVRQMISDVQPKKFSEVVRVSGYSHGTDVWLNNAQDLIKEGKPVAETISTRDDVMTHLISKGVEPSLAFKTMEHVRKGKAAKKGLEPKMLEAMRAVNIPEWYIKSCEKVQYLFPKAHAVAYVLMAYRIAYCKVHYPKEFYAAYFTVRAKDFDYTHVSKGKSYVKNFIKNVYQQGFKASPLDKTTVTYLELVNEMLERGLSFDKMDLYKSDPIKFLVTENGLRPPLAALGGVGENAAKSIAAARDINRPFISQEDLRQRSGVNKSVIEKLADMGVLGDLPENNQIDLFA</sequence>
<reference evidence="9 10" key="1">
    <citation type="journal article" date="2016" name="Nat. Biotechnol.">
        <title>Measurement of bacterial replication rates in microbial communities.</title>
        <authorList>
            <person name="Brown C.T."/>
            <person name="Olm M.R."/>
            <person name="Thomas B.C."/>
            <person name="Banfield J.F."/>
        </authorList>
    </citation>
    <scope>NUCLEOTIDE SEQUENCE [LARGE SCALE GENOMIC DNA]</scope>
    <source>
        <strain evidence="9">46_33</strain>
    </source>
</reference>
<dbReference type="NCBIfam" id="NF001688">
    <property type="entry name" value="PRK00448.1"/>
    <property type="match status" value="1"/>
</dbReference>
<dbReference type="EMBL" id="MNTG01000024">
    <property type="protein sequence ID" value="OLA38219.1"/>
    <property type="molecule type" value="Genomic_DNA"/>
</dbReference>
<accession>A0A1Q6R797</accession>
<dbReference type="Pfam" id="PF14579">
    <property type="entry name" value="HHH_6"/>
    <property type="match status" value="1"/>
</dbReference>
<dbReference type="InterPro" id="IPR012340">
    <property type="entry name" value="NA-bd_OB-fold"/>
</dbReference>
<dbReference type="InterPro" id="IPR029460">
    <property type="entry name" value="DNAPol_HHH"/>
</dbReference>
<comment type="similarity">
    <text evidence="7">Belongs to the DNA polymerase type-C family. PolC subfamily.</text>
</comment>
<dbReference type="InterPro" id="IPR010994">
    <property type="entry name" value="RuvA_2-like"/>
</dbReference>
<dbReference type="Gene3D" id="1.10.150.700">
    <property type="entry name" value="PolC, middle finger domain"/>
    <property type="match status" value="2"/>
</dbReference>
<dbReference type="InterPro" id="IPR011708">
    <property type="entry name" value="DNA_pol3_alpha_NTPase_dom"/>
</dbReference>
<evidence type="ECO:0000259" key="8">
    <source>
        <dbReference type="SMART" id="SM00481"/>
    </source>
</evidence>
<dbReference type="Pfam" id="PF17657">
    <property type="entry name" value="DNA_pol3_finger"/>
    <property type="match status" value="1"/>
</dbReference>
<keyword evidence="2 7" id="KW-0548">Nucleotidyltransferase</keyword>
<keyword evidence="7" id="KW-0963">Cytoplasm</keyword>
<comment type="caution">
    <text evidence="9">The sequence shown here is derived from an EMBL/GenBank/DDBJ whole genome shotgun (WGS) entry which is preliminary data.</text>
</comment>
<dbReference type="Gene3D" id="3.30.1900.20">
    <property type="match status" value="1"/>
</dbReference>
<keyword evidence="1 7" id="KW-0808">Transferase</keyword>
<evidence type="ECO:0000256" key="3">
    <source>
        <dbReference type="ARBA" id="ARBA00022705"/>
    </source>
</evidence>
<dbReference type="GO" id="GO:0003677">
    <property type="term" value="F:DNA binding"/>
    <property type="evidence" value="ECO:0007669"/>
    <property type="project" value="UniProtKB-UniRule"/>
</dbReference>
<comment type="function">
    <text evidence="7">Required for replicative DNA synthesis. This DNA polymerase also exhibits 3' to 5' exonuclease activity.</text>
</comment>
<dbReference type="GO" id="GO:0003887">
    <property type="term" value="F:DNA-directed DNA polymerase activity"/>
    <property type="evidence" value="ECO:0007669"/>
    <property type="project" value="UniProtKB-UniRule"/>
</dbReference>
<evidence type="ECO:0000313" key="9">
    <source>
        <dbReference type="EMBL" id="OLA38219.1"/>
    </source>
</evidence>
<dbReference type="NCBIfam" id="TIGR01405">
    <property type="entry name" value="polC_Gram_pos"/>
    <property type="match status" value="1"/>
</dbReference>
<dbReference type="InterPro" id="IPR003141">
    <property type="entry name" value="Pol/His_phosphatase_N"/>
</dbReference>
<dbReference type="GO" id="GO:0008408">
    <property type="term" value="F:3'-5' exonuclease activity"/>
    <property type="evidence" value="ECO:0007669"/>
    <property type="project" value="UniProtKB-UniRule"/>
</dbReference>
<dbReference type="GO" id="GO:0005737">
    <property type="term" value="C:cytoplasm"/>
    <property type="evidence" value="ECO:0007669"/>
    <property type="project" value="UniProtKB-SubCell"/>
</dbReference>
<dbReference type="InterPro" id="IPR006308">
    <property type="entry name" value="Pol_III_a_PolC-type_gram_pos"/>
</dbReference>
<dbReference type="PANTHER" id="PTHR32294">
    <property type="entry name" value="DNA POLYMERASE III SUBUNIT ALPHA"/>
    <property type="match status" value="1"/>
</dbReference>
<dbReference type="Gene3D" id="1.10.150.870">
    <property type="match status" value="1"/>
</dbReference>
<keyword evidence="7" id="KW-0540">Nuclease</keyword>
<protein>
    <recommendedName>
        <fullName evidence="7">DNA polymerase III PolC-type</fullName>
        <shortName evidence="7">PolIII</shortName>
        <ecNumber evidence="7">2.7.7.7</ecNumber>
    </recommendedName>
</protein>
<keyword evidence="4 7" id="KW-0269">Exonuclease</keyword>
<dbReference type="InterPro" id="IPR016195">
    <property type="entry name" value="Pol/histidinol_Pase-like"/>
</dbReference>
<feature type="domain" description="Polymerase/histidinol phosphatase N-terminal" evidence="8">
    <location>
        <begin position="302"/>
        <end position="369"/>
    </location>
</feature>
<dbReference type="GO" id="GO:0006261">
    <property type="term" value="P:DNA-templated DNA replication"/>
    <property type="evidence" value="ECO:0007669"/>
    <property type="project" value="UniProtKB-UniRule"/>
</dbReference>
<keyword evidence="7" id="KW-0378">Hydrolase</keyword>
<keyword evidence="5 7" id="KW-0239">DNA-directed DNA polymerase</keyword>
<dbReference type="SUPFAM" id="SSF89550">
    <property type="entry name" value="PHP domain-like"/>
    <property type="match status" value="1"/>
</dbReference>
<evidence type="ECO:0000256" key="2">
    <source>
        <dbReference type="ARBA" id="ARBA00022695"/>
    </source>
</evidence>
<dbReference type="STRING" id="626940.BHW43_03755"/>
<dbReference type="HAMAP" id="MF_00356">
    <property type="entry name" value="DNApol_PolC"/>
    <property type="match status" value="1"/>
</dbReference>
<name>A0A1Q6R797_9FIRM</name>
<dbReference type="EC" id="2.7.7.7" evidence="7"/>
<organism evidence="9 10">
    <name type="scientific">Phascolarctobacterium succinatutens</name>
    <dbReference type="NCBI Taxonomy" id="626940"/>
    <lineage>
        <taxon>Bacteria</taxon>
        <taxon>Bacillati</taxon>
        <taxon>Bacillota</taxon>
        <taxon>Negativicutes</taxon>
        <taxon>Acidaminococcales</taxon>
        <taxon>Acidaminococcaceae</taxon>
        <taxon>Phascolarctobacterium</taxon>
    </lineage>
</organism>
<dbReference type="Pfam" id="PF02811">
    <property type="entry name" value="PHP"/>
    <property type="match status" value="1"/>
</dbReference>
<keyword evidence="3 7" id="KW-0235">DNA replication</keyword>
<evidence type="ECO:0000256" key="7">
    <source>
        <dbReference type="HAMAP-Rule" id="MF_00356"/>
    </source>
</evidence>
<evidence type="ECO:0000256" key="4">
    <source>
        <dbReference type="ARBA" id="ARBA00022839"/>
    </source>
</evidence>
<evidence type="ECO:0000256" key="6">
    <source>
        <dbReference type="ARBA" id="ARBA00049244"/>
    </source>
</evidence>
<dbReference type="Gene3D" id="2.40.50.140">
    <property type="entry name" value="Nucleic acid-binding proteins"/>
    <property type="match status" value="1"/>
</dbReference>
<dbReference type="Proteomes" id="UP000186777">
    <property type="component" value="Unassembled WGS sequence"/>
</dbReference>
<dbReference type="InterPro" id="IPR044923">
    <property type="entry name" value="PolC_middle_finger_sf"/>
</dbReference>
<dbReference type="CDD" id="cd07435">
    <property type="entry name" value="PHP_PolIIIA_POLC"/>
    <property type="match status" value="1"/>
</dbReference>
<dbReference type="InterPro" id="IPR004013">
    <property type="entry name" value="PHP_dom"/>
</dbReference>
<gene>
    <name evidence="7" type="primary">polC</name>
    <name evidence="9" type="ORF">BHW43_03755</name>
</gene>
<dbReference type="Pfam" id="PF07733">
    <property type="entry name" value="DNA_pol3_alpha"/>
    <property type="match status" value="2"/>
</dbReference>
<evidence type="ECO:0000256" key="1">
    <source>
        <dbReference type="ARBA" id="ARBA00022679"/>
    </source>
</evidence>
<proteinExistence type="inferred from homology"/>
<dbReference type="AlphaFoldDB" id="A0A1Q6R797"/>
<dbReference type="RefSeq" id="WP_303679561.1">
    <property type="nucleotide sequence ID" value="NZ_DAWEJP010000007.1"/>
</dbReference>